<dbReference type="STRING" id="1754190.A0A1Y2EPQ3"/>
<comment type="caution">
    <text evidence="6">The sequence shown here is derived from an EMBL/GenBank/DDBJ whole genome shotgun (WGS) entry which is preliminary data.</text>
</comment>
<dbReference type="PANTHER" id="PTHR31043">
    <property type="entry name" value="NEPHROCYSTIN-4"/>
    <property type="match status" value="1"/>
</dbReference>
<evidence type="ECO:0000259" key="5">
    <source>
        <dbReference type="Pfam" id="PF26190"/>
    </source>
</evidence>
<feature type="domain" description="NPHP4 Ig-like" evidence="4">
    <location>
        <begin position="1310"/>
        <end position="1390"/>
    </location>
</feature>
<dbReference type="OrthoDB" id="313446at2759"/>
<dbReference type="Pfam" id="PF26186">
    <property type="entry name" value="NPHP4_C2_3rd"/>
    <property type="match status" value="1"/>
</dbReference>
<dbReference type="Proteomes" id="UP000193920">
    <property type="component" value="Unassembled WGS sequence"/>
</dbReference>
<dbReference type="InterPro" id="IPR058685">
    <property type="entry name" value="Ig_NPHP4_4th"/>
</dbReference>
<dbReference type="InterPro" id="IPR029775">
    <property type="entry name" value="NPHP4"/>
</dbReference>
<feature type="region of interest" description="Disordered" evidence="1">
    <location>
        <begin position="1111"/>
        <end position="1147"/>
    </location>
</feature>
<dbReference type="InterPro" id="IPR058686">
    <property type="entry name" value="Ig_NPHP4_3rd"/>
</dbReference>
<evidence type="ECO:0000313" key="7">
    <source>
        <dbReference type="Proteomes" id="UP000193920"/>
    </source>
</evidence>
<dbReference type="PANTHER" id="PTHR31043:SF3">
    <property type="entry name" value="NEPHROCYSTIN-4"/>
    <property type="match status" value="1"/>
</dbReference>
<proteinExistence type="predicted"/>
<evidence type="ECO:0000259" key="3">
    <source>
        <dbReference type="Pfam" id="PF26186"/>
    </source>
</evidence>
<sequence length="1390" mass="160084">MIIKLMKILVLIRKEYQEEKNLNIYKGSPRILLFISSMFGSRNIEKFTPAFPNQCVECTLEVRFNLISCCNMWKENVFISSFDSLPGISISNSSVIRKKKFDQLVLSNIKIRTPIKLSKWESIFLKRVYKSLSNSYLLNEDMIISHPTINERRIHIGVHNGYTFLSMPTITNLFPNTTQRKDETSELYFNGNISLNKYCFSDPGIAIIFMIEYRLLYNAREVEKTKKKSSSSLSLPDIAQKNLADSNQFEKSVIIGWGVCNQPLFTNINESNNITMYSNNGMNPFSSLIYQMDINEIFPERKKNDNNLNVSSSNDHLLSISFNVNNNLIQYSATSTPVMGATKRKDSDLPNIHDPSSGNSNFIETNTEYDKPHDNKGELSKVKSYTSFNSNNSKRRGITNMSSSNSFPENYNYNGQNEFDRMSVSTNSVNNLYPPTSYSEAPPMDRYFSQSMLSNDDGDNESIANPQQIPISNTTRAEKARLIIAGFSPILDEKGKKPIQIGNVLNEENSNYVDLFSNISLDSEDSSLLRLNDIWITLMGVTFYQPLFGFTDTFPKSLYFGFQFYTFPYMYTKKLELYTGQIPHQDVSHRRSSSVPRHRTRNWSQHSYKSTRSQFDGGMVGAVSDNQENPQFPGILYQYSDNGQPNYSSEPGFTVNYLVNPNNDDGILSPSLPKNISAINHYLFNKNLTIDIWDGESMHYIGSASIPLRLILRQGKSAVSITEEIDIIYTEYPEEDNARFSRDFNLNEESKYQSPVVKILGKLYLRLTNIGRKPPSNETQFKSDSSNNQTHIIYDFRTNLKNRHSDYVEDVQLLRDIDNELNDFLNDAENERLNKKKSRNDGNDEDYKLKIVKQWSKKQSHINKNRPNLYQNSRQEKQQDLNTIQIFRERKKHSYINQWLEKQITTIYTIYPSLGRVYFFEYMFTNPYPNDHVFQIEFDDENLRVVSEIMEWKLLRKMYNIHTGAVDDRLINIRQPDGTIELFMFGNETVTIPFVFQSYAITGAEKEGRVDPAISTAIYSYQNPIELKKGTLIDPSSYNLNNNSQPFISKTINVMFLNNNGKPVSLLDIIVCPQGYIVDRSFRFNKTENEILRKTIRFNISSSPSSDLVEGFLKNNGNKNSGNHNRNNSNSQKKRNNKSRKDSSTNNEKFVCSNLNEVASSISNINSCTKEVSFKYKSFGSHNERVFYLFFYDDPYLISLNEIWRIFIHPVQRIDINCILGQTNTTNLVIKGLSTPTAMQCFSNKCDELMVNPFTPFVMPANALSEINLNVKPKYVGLSETLLNIVDVQNKKLISTWSVISHSSPPNITKSFEITLPCGRYVNKRVTYTNPYQHPRLFYLKTNKESRLKFKESVLELNGGETQYIGLQFSPCNIRQLVEDLLVFINDDND</sequence>
<feature type="compositionally biased region" description="Basic and acidic residues" evidence="1">
    <location>
        <begin position="368"/>
        <end position="381"/>
    </location>
</feature>
<feature type="compositionally biased region" description="Polar residues" evidence="1">
    <location>
        <begin position="383"/>
        <end position="392"/>
    </location>
</feature>
<feature type="domain" description="NPHP4 Ig-like" evidence="2">
    <location>
        <begin position="1220"/>
        <end position="1302"/>
    </location>
</feature>
<evidence type="ECO:0000313" key="6">
    <source>
        <dbReference type="EMBL" id="ORY73497.1"/>
    </source>
</evidence>
<dbReference type="GO" id="GO:0097730">
    <property type="term" value="C:non-motile cilium"/>
    <property type="evidence" value="ECO:0007669"/>
    <property type="project" value="InterPro"/>
</dbReference>
<organism evidence="6 7">
    <name type="scientific">Neocallimastix californiae</name>
    <dbReference type="NCBI Taxonomy" id="1754190"/>
    <lineage>
        <taxon>Eukaryota</taxon>
        <taxon>Fungi</taxon>
        <taxon>Fungi incertae sedis</taxon>
        <taxon>Chytridiomycota</taxon>
        <taxon>Chytridiomycota incertae sedis</taxon>
        <taxon>Neocallimastigomycetes</taxon>
        <taxon>Neocallimastigales</taxon>
        <taxon>Neocallimastigaceae</taxon>
        <taxon>Neocallimastix</taxon>
    </lineage>
</organism>
<dbReference type="InterPro" id="IPR058687">
    <property type="entry name" value="Ig_NPHP4_1st"/>
</dbReference>
<reference evidence="6 7" key="1">
    <citation type="submission" date="2016-08" db="EMBL/GenBank/DDBJ databases">
        <title>A Parts List for Fungal Cellulosomes Revealed by Comparative Genomics.</title>
        <authorList>
            <consortium name="DOE Joint Genome Institute"/>
            <person name="Haitjema C.H."/>
            <person name="Gilmore S.P."/>
            <person name="Henske J.K."/>
            <person name="Solomon K.V."/>
            <person name="De Groot R."/>
            <person name="Kuo A."/>
            <person name="Mondo S.J."/>
            <person name="Salamov A.A."/>
            <person name="Labutti K."/>
            <person name="Zhao Z."/>
            <person name="Chiniquy J."/>
            <person name="Barry K."/>
            <person name="Brewer H.M."/>
            <person name="Purvine S.O."/>
            <person name="Wright A.T."/>
            <person name="Boxma B."/>
            <person name="Van Alen T."/>
            <person name="Hackstein J.H."/>
            <person name="Baker S.E."/>
            <person name="Grigoriev I.V."/>
            <person name="O'Malley M.A."/>
        </authorList>
    </citation>
    <scope>NUCLEOTIDE SEQUENCE [LARGE SCALE GENOMIC DNA]</scope>
    <source>
        <strain evidence="6 7">G1</strain>
    </source>
</reference>
<dbReference type="EMBL" id="MCOG01000033">
    <property type="protein sequence ID" value="ORY73497.1"/>
    <property type="molecule type" value="Genomic_DNA"/>
</dbReference>
<gene>
    <name evidence="6" type="ORF">LY90DRAFT_666588</name>
</gene>
<feature type="domain" description="NPHP4 Ig-like" evidence="5">
    <location>
        <begin position="906"/>
        <end position="1074"/>
    </location>
</feature>
<dbReference type="Pfam" id="PF26015">
    <property type="entry name" value="Ig_NPH4_3rd"/>
    <property type="match status" value="1"/>
</dbReference>
<dbReference type="InterPro" id="IPR058765">
    <property type="entry name" value="NPHP4_C2-like"/>
</dbReference>
<evidence type="ECO:0000259" key="2">
    <source>
        <dbReference type="Pfam" id="PF26015"/>
    </source>
</evidence>
<dbReference type="GO" id="GO:0035869">
    <property type="term" value="C:ciliary transition zone"/>
    <property type="evidence" value="ECO:0007669"/>
    <property type="project" value="TreeGrafter"/>
</dbReference>
<feature type="compositionally biased region" description="Low complexity" evidence="1">
    <location>
        <begin position="1114"/>
        <end position="1131"/>
    </location>
</feature>
<dbReference type="Pfam" id="PF26190">
    <property type="entry name" value="Ig_NPHP4_1st"/>
    <property type="match status" value="1"/>
</dbReference>
<feature type="domain" description="NPHP4 C2-like" evidence="3">
    <location>
        <begin position="626"/>
        <end position="772"/>
    </location>
</feature>
<feature type="region of interest" description="Disordered" evidence="1">
    <location>
        <begin position="341"/>
        <end position="407"/>
    </location>
</feature>
<dbReference type="GO" id="GO:0097546">
    <property type="term" value="C:ciliary base"/>
    <property type="evidence" value="ECO:0007669"/>
    <property type="project" value="TreeGrafter"/>
</dbReference>
<dbReference type="GO" id="GO:1904491">
    <property type="term" value="P:protein localization to ciliary transition zone"/>
    <property type="evidence" value="ECO:0007669"/>
    <property type="project" value="TreeGrafter"/>
</dbReference>
<accession>A0A1Y2EPQ3</accession>
<dbReference type="Pfam" id="PF26187">
    <property type="entry name" value="Ig_NPHP4_4th"/>
    <property type="match status" value="1"/>
</dbReference>
<protein>
    <submittedName>
        <fullName evidence="6">Uncharacterized protein</fullName>
    </submittedName>
</protein>
<feature type="compositionally biased region" description="Polar residues" evidence="1">
    <location>
        <begin position="354"/>
        <end position="366"/>
    </location>
</feature>
<evidence type="ECO:0000259" key="4">
    <source>
        <dbReference type="Pfam" id="PF26187"/>
    </source>
</evidence>
<evidence type="ECO:0000256" key="1">
    <source>
        <dbReference type="SAM" id="MobiDB-lite"/>
    </source>
</evidence>
<name>A0A1Y2EPQ3_9FUNG</name>
<keyword evidence="7" id="KW-1185">Reference proteome</keyword>
<dbReference type="GO" id="GO:0036064">
    <property type="term" value="C:ciliary basal body"/>
    <property type="evidence" value="ECO:0007669"/>
    <property type="project" value="TreeGrafter"/>
</dbReference>
<feature type="non-terminal residue" evidence="6">
    <location>
        <position position="1390"/>
    </location>
</feature>